<organism evidence="3 4">
    <name type="scientific">Daldinia eschscholtzii</name>
    <dbReference type="NCBI Taxonomy" id="292717"/>
    <lineage>
        <taxon>Eukaryota</taxon>
        <taxon>Fungi</taxon>
        <taxon>Dikarya</taxon>
        <taxon>Ascomycota</taxon>
        <taxon>Pezizomycotina</taxon>
        <taxon>Sordariomycetes</taxon>
        <taxon>Xylariomycetidae</taxon>
        <taxon>Xylariales</taxon>
        <taxon>Hypoxylaceae</taxon>
        <taxon>Daldinia</taxon>
    </lineage>
</organism>
<keyword evidence="4" id="KW-1185">Reference proteome</keyword>
<sequence length="180" mass="19800">MGPIPFTLASERLHDGGSLGLFSGLNLLAFILVFLFVEETKRRSLEDLDLVFAVRKRDFVHHQVTKYLPWFFRRYFLGRAEDKPSLYVDLIWNGPRTHVGSPNGDDTEMAEGQGGRGGGGRGRDRGIPMGDGWNGFVSSPGGGYTGEENVSPSSLRHPSGLMVPDYSGRSSDESNNSAHR</sequence>
<dbReference type="Proteomes" id="UP001369815">
    <property type="component" value="Unassembled WGS sequence"/>
</dbReference>
<accession>A0AAX6MWQ1</accession>
<feature type="transmembrane region" description="Helical" evidence="2">
    <location>
        <begin position="20"/>
        <end position="37"/>
    </location>
</feature>
<protein>
    <submittedName>
        <fullName evidence="3">Uncharacterized protein</fullName>
    </submittedName>
</protein>
<dbReference type="Gene3D" id="1.20.1250.20">
    <property type="entry name" value="MFS general substrate transporter like domains"/>
    <property type="match status" value="1"/>
</dbReference>
<gene>
    <name evidence="3" type="ORF">Daesc_001881</name>
</gene>
<feature type="region of interest" description="Disordered" evidence="1">
    <location>
        <begin position="98"/>
        <end position="180"/>
    </location>
</feature>
<dbReference type="InterPro" id="IPR036259">
    <property type="entry name" value="MFS_trans_sf"/>
</dbReference>
<dbReference type="EMBL" id="JBANMG010000002">
    <property type="protein sequence ID" value="KAK6956602.1"/>
    <property type="molecule type" value="Genomic_DNA"/>
</dbReference>
<name>A0AAX6MWQ1_9PEZI</name>
<keyword evidence="2" id="KW-0472">Membrane</keyword>
<keyword evidence="2" id="KW-0812">Transmembrane</keyword>
<dbReference type="AlphaFoldDB" id="A0AAX6MWQ1"/>
<comment type="caution">
    <text evidence="3">The sequence shown here is derived from an EMBL/GenBank/DDBJ whole genome shotgun (WGS) entry which is preliminary data.</text>
</comment>
<evidence type="ECO:0000313" key="3">
    <source>
        <dbReference type="EMBL" id="KAK6956602.1"/>
    </source>
</evidence>
<evidence type="ECO:0000256" key="1">
    <source>
        <dbReference type="SAM" id="MobiDB-lite"/>
    </source>
</evidence>
<evidence type="ECO:0000313" key="4">
    <source>
        <dbReference type="Proteomes" id="UP001369815"/>
    </source>
</evidence>
<proteinExistence type="predicted"/>
<reference evidence="3 4" key="1">
    <citation type="journal article" date="2024" name="Front Chem Biol">
        <title>Unveiling the potential of Daldinia eschscholtzii MFLUCC 19-0629 through bioactivity and bioinformatics studies for enhanced sustainable agriculture production.</title>
        <authorList>
            <person name="Brooks S."/>
            <person name="Weaver J.A."/>
            <person name="Klomchit A."/>
            <person name="Alharthi S.A."/>
            <person name="Onlamun T."/>
            <person name="Nurani R."/>
            <person name="Vong T.K."/>
            <person name="Alberti F."/>
            <person name="Greco C."/>
        </authorList>
    </citation>
    <scope>NUCLEOTIDE SEQUENCE [LARGE SCALE GENOMIC DNA]</scope>
    <source>
        <strain evidence="3">MFLUCC 19-0629</strain>
    </source>
</reference>
<keyword evidence="2" id="KW-1133">Transmembrane helix</keyword>
<evidence type="ECO:0000256" key="2">
    <source>
        <dbReference type="SAM" id="Phobius"/>
    </source>
</evidence>